<comment type="caution">
    <text evidence="1">The sequence shown here is derived from an EMBL/GenBank/DDBJ whole genome shotgun (WGS) entry which is preliminary data.</text>
</comment>
<dbReference type="AlphaFoldDB" id="A0A1J8PUH2"/>
<evidence type="ECO:0000313" key="2">
    <source>
        <dbReference type="Proteomes" id="UP000183567"/>
    </source>
</evidence>
<reference evidence="1 2" key="1">
    <citation type="submission" date="2016-03" db="EMBL/GenBank/DDBJ databases">
        <title>Comparative genomics of the ectomycorrhizal sister species Rhizopogon vinicolor and Rhizopogon vesiculosus (Basidiomycota: Boletales) reveals a divergence of the mating type B locus.</title>
        <authorList>
            <person name="Mujic A.B."/>
            <person name="Kuo A."/>
            <person name="Tritt A."/>
            <person name="Lipzen A."/>
            <person name="Chen C."/>
            <person name="Johnson J."/>
            <person name="Sharma A."/>
            <person name="Barry K."/>
            <person name="Grigoriev I.V."/>
            <person name="Spatafora J.W."/>
        </authorList>
    </citation>
    <scope>NUCLEOTIDE SEQUENCE [LARGE SCALE GENOMIC DNA]</scope>
    <source>
        <strain evidence="1 2">AM-OR11-056</strain>
    </source>
</reference>
<protein>
    <submittedName>
        <fullName evidence="1">Uncharacterized protein</fullName>
    </submittedName>
</protein>
<keyword evidence="2" id="KW-1185">Reference proteome</keyword>
<evidence type="ECO:0000313" key="1">
    <source>
        <dbReference type="EMBL" id="OJA11419.1"/>
    </source>
</evidence>
<dbReference type="EMBL" id="LVVM01005079">
    <property type="protein sequence ID" value="OJA11419.1"/>
    <property type="molecule type" value="Genomic_DNA"/>
</dbReference>
<dbReference type="Proteomes" id="UP000183567">
    <property type="component" value="Unassembled WGS sequence"/>
</dbReference>
<accession>A0A1J8PUH2</accession>
<gene>
    <name evidence="1" type="ORF">AZE42_05745</name>
</gene>
<proteinExistence type="predicted"/>
<name>A0A1J8PUH2_9AGAM</name>
<sequence length="49" mass="5849">MPPRWRLERLDEPPRLSTFEGAFIYAHCLLPLYLQNMKYHTLINLAESC</sequence>
<organism evidence="1 2">
    <name type="scientific">Rhizopogon vesiculosus</name>
    <dbReference type="NCBI Taxonomy" id="180088"/>
    <lineage>
        <taxon>Eukaryota</taxon>
        <taxon>Fungi</taxon>
        <taxon>Dikarya</taxon>
        <taxon>Basidiomycota</taxon>
        <taxon>Agaricomycotina</taxon>
        <taxon>Agaricomycetes</taxon>
        <taxon>Agaricomycetidae</taxon>
        <taxon>Boletales</taxon>
        <taxon>Suillineae</taxon>
        <taxon>Rhizopogonaceae</taxon>
        <taxon>Rhizopogon</taxon>
    </lineage>
</organism>